<dbReference type="Pfam" id="PF17766">
    <property type="entry name" value="fn3_6"/>
    <property type="match status" value="1"/>
</dbReference>
<evidence type="ECO:0000313" key="11">
    <source>
        <dbReference type="EMBL" id="KAJ0961840.1"/>
    </source>
</evidence>
<dbReference type="Gene3D" id="2.60.40.2310">
    <property type="match status" value="1"/>
</dbReference>
<dbReference type="InterPro" id="IPR015500">
    <property type="entry name" value="Peptidase_S8_subtilisin-rel"/>
</dbReference>
<evidence type="ECO:0000259" key="8">
    <source>
        <dbReference type="Pfam" id="PF00082"/>
    </source>
</evidence>
<dbReference type="Gene3D" id="3.40.1280.10">
    <property type="match status" value="1"/>
</dbReference>
<evidence type="ECO:0000256" key="6">
    <source>
        <dbReference type="PROSITE-ProRule" id="PRU01240"/>
    </source>
</evidence>
<protein>
    <submittedName>
        <fullName evidence="11">Uncharacterized protein</fullName>
    </submittedName>
</protein>
<feature type="active site" description="Charge relay system" evidence="6">
    <location>
        <position position="1576"/>
    </location>
</feature>
<dbReference type="GO" id="GO:0004252">
    <property type="term" value="F:serine-type endopeptidase activity"/>
    <property type="evidence" value="ECO:0007669"/>
    <property type="project" value="UniProtKB-UniRule"/>
</dbReference>
<dbReference type="Pfam" id="PF00082">
    <property type="entry name" value="Peptidase_S8"/>
    <property type="match status" value="1"/>
</dbReference>
<dbReference type="InterPro" id="IPR036852">
    <property type="entry name" value="Peptidase_S8/S53_dom_sf"/>
</dbReference>
<evidence type="ECO:0000256" key="5">
    <source>
        <dbReference type="ARBA" id="ARBA00022825"/>
    </source>
</evidence>
<organism evidence="11 12">
    <name type="scientific">Dioscorea zingiberensis</name>
    <dbReference type="NCBI Taxonomy" id="325984"/>
    <lineage>
        <taxon>Eukaryota</taxon>
        <taxon>Viridiplantae</taxon>
        <taxon>Streptophyta</taxon>
        <taxon>Embryophyta</taxon>
        <taxon>Tracheophyta</taxon>
        <taxon>Spermatophyta</taxon>
        <taxon>Magnoliopsida</taxon>
        <taxon>Liliopsida</taxon>
        <taxon>Dioscoreales</taxon>
        <taxon>Dioscoreaceae</taxon>
        <taxon>Dioscorea</taxon>
    </lineage>
</organism>
<reference evidence="11" key="2">
    <citation type="journal article" date="2022" name="Hortic Res">
        <title>The genome of Dioscorea zingiberensis sheds light on the biosynthesis, origin and evolution of the medicinally important diosgenin saponins.</title>
        <authorList>
            <person name="Li Y."/>
            <person name="Tan C."/>
            <person name="Li Z."/>
            <person name="Guo J."/>
            <person name="Li S."/>
            <person name="Chen X."/>
            <person name="Wang C."/>
            <person name="Dai X."/>
            <person name="Yang H."/>
            <person name="Song W."/>
            <person name="Hou L."/>
            <person name="Xu J."/>
            <person name="Tong Z."/>
            <person name="Xu A."/>
            <person name="Yuan X."/>
            <person name="Wang W."/>
            <person name="Yang Q."/>
            <person name="Chen L."/>
            <person name="Sun Z."/>
            <person name="Wang K."/>
            <person name="Pan B."/>
            <person name="Chen J."/>
            <person name="Bao Y."/>
            <person name="Liu F."/>
            <person name="Qi X."/>
            <person name="Gang D.R."/>
            <person name="Wen J."/>
            <person name="Li J."/>
        </authorList>
    </citation>
    <scope>NUCLEOTIDE SEQUENCE</scope>
    <source>
        <strain evidence="11">Dzin_1.0</strain>
    </source>
</reference>
<name>A0A9D5BWE7_9LILI</name>
<dbReference type="GO" id="GO:0003723">
    <property type="term" value="F:RNA binding"/>
    <property type="evidence" value="ECO:0007669"/>
    <property type="project" value="InterPro"/>
</dbReference>
<dbReference type="GO" id="GO:0016423">
    <property type="term" value="F:tRNA (guanine) methyltransferase activity"/>
    <property type="evidence" value="ECO:0007669"/>
    <property type="project" value="InterPro"/>
</dbReference>
<dbReference type="InterPro" id="IPR041469">
    <property type="entry name" value="Subtilisin-like_FN3"/>
</dbReference>
<keyword evidence="12" id="KW-1185">Reference proteome</keyword>
<dbReference type="SUPFAM" id="SSF75217">
    <property type="entry name" value="alpha/beta knot"/>
    <property type="match status" value="1"/>
</dbReference>
<dbReference type="InterPro" id="IPR023827">
    <property type="entry name" value="Peptidase_S8_Asp-AS"/>
</dbReference>
<feature type="domain" description="tRNA/rRNA methyltransferase SpoU type" evidence="9">
    <location>
        <begin position="1382"/>
        <end position="1506"/>
    </location>
</feature>
<dbReference type="PRINTS" id="PR00723">
    <property type="entry name" value="SUBTILISIN"/>
</dbReference>
<comment type="caution">
    <text evidence="11">The sequence shown here is derived from an EMBL/GenBank/DDBJ whole genome shotgun (WGS) entry which is preliminary data.</text>
</comment>
<feature type="active site" description="Charge relay system" evidence="6">
    <location>
        <position position="1596"/>
    </location>
</feature>
<keyword evidence="5 6" id="KW-0720">Serine protease</keyword>
<dbReference type="InterPro" id="IPR001537">
    <property type="entry name" value="SpoU_MeTrfase"/>
</dbReference>
<dbReference type="SUPFAM" id="SSF52743">
    <property type="entry name" value="Subtilisin-like"/>
    <property type="match status" value="1"/>
</dbReference>
<dbReference type="EMBL" id="JAGGNH010000010">
    <property type="protein sequence ID" value="KAJ0961840.1"/>
    <property type="molecule type" value="Genomic_DNA"/>
</dbReference>
<dbReference type="PANTHER" id="PTHR12029">
    <property type="entry name" value="RNA METHYLTRANSFERASE"/>
    <property type="match status" value="1"/>
</dbReference>
<keyword evidence="3" id="KW-0808">Transferase</keyword>
<dbReference type="PROSITE" id="PS00138">
    <property type="entry name" value="SUBTILASE_SER"/>
    <property type="match status" value="1"/>
</dbReference>
<dbReference type="CDD" id="cd18091">
    <property type="entry name" value="SpoU-like_TRM3-like"/>
    <property type="match status" value="1"/>
</dbReference>
<keyword evidence="4 6" id="KW-0378">Hydrolase</keyword>
<comment type="similarity">
    <text evidence="6 7">Belongs to the peptidase S8 family.</text>
</comment>
<dbReference type="Gene3D" id="3.50.30.30">
    <property type="match status" value="1"/>
</dbReference>
<gene>
    <name evidence="11" type="ORF">J5N97_029668</name>
</gene>
<evidence type="ECO:0000313" key="12">
    <source>
        <dbReference type="Proteomes" id="UP001085076"/>
    </source>
</evidence>
<evidence type="ECO:0000259" key="10">
    <source>
        <dbReference type="Pfam" id="PF17766"/>
    </source>
</evidence>
<proteinExistence type="inferred from homology"/>
<accession>A0A9D5BWE7</accession>
<evidence type="ECO:0000256" key="7">
    <source>
        <dbReference type="RuleBase" id="RU003355"/>
    </source>
</evidence>
<dbReference type="InterPro" id="IPR044748">
    <property type="entry name" value="Trm3/TARBP1_C"/>
</dbReference>
<feature type="domain" description="Subtilisin-like protease fibronectin type-III" evidence="10">
    <location>
        <begin position="2006"/>
        <end position="2100"/>
    </location>
</feature>
<evidence type="ECO:0000256" key="2">
    <source>
        <dbReference type="ARBA" id="ARBA00022670"/>
    </source>
</evidence>
<dbReference type="GO" id="GO:0006508">
    <property type="term" value="P:proteolysis"/>
    <property type="evidence" value="ECO:0007669"/>
    <property type="project" value="UniProtKB-KW"/>
</dbReference>
<dbReference type="PROSITE" id="PS51892">
    <property type="entry name" value="SUBTILASE"/>
    <property type="match status" value="1"/>
</dbReference>
<evidence type="ECO:0000256" key="3">
    <source>
        <dbReference type="ARBA" id="ARBA00022679"/>
    </source>
</evidence>
<keyword evidence="1" id="KW-0489">Methyltransferase</keyword>
<dbReference type="Pfam" id="PF00588">
    <property type="entry name" value="SpoU_methylase"/>
    <property type="match status" value="1"/>
</dbReference>
<dbReference type="InterPro" id="IPR023828">
    <property type="entry name" value="Peptidase_S8_Ser-AS"/>
</dbReference>
<dbReference type="InterPro" id="IPR000209">
    <property type="entry name" value="Peptidase_S8/S53_dom"/>
</dbReference>
<dbReference type="InterPro" id="IPR029028">
    <property type="entry name" value="Alpha/beta_knot_MTases"/>
</dbReference>
<dbReference type="GO" id="GO:0030488">
    <property type="term" value="P:tRNA methylation"/>
    <property type="evidence" value="ECO:0007669"/>
    <property type="project" value="InterPro"/>
</dbReference>
<sequence>MVHGYALKLSRVSFLKKIWTCCICLFSLGHEERIDAYNILSMCFSSFKFIEGSESVLEGELGEKYDLSNEKEFWEEIRRGLIDKDAFLRKQALYVLKISLCNYYSSLANKDGENCSSVSRFTVDSKNSQTVSSNGAPSHTKRGKWADKEAKSLGVGEVLHLDENVLSGLDRWKVFILLYEMLEEYGTHLVEAAWRHQVSLFLESGPFNAYVIPANCAVYQVQMDTLDGIFNWLAVLWERGLFHENPQVRCLIMESFLSISWEKFEYYAQKVPRSFVLGPFILGLNDVVHHKDFVSSVELVCNLASIARQDSFSRAGLMALAFCITSAAGTAVIHNTSEVHDSMNNCTVPQVKEAESSQENPLSSRTAEVLDVLGVVVERSKQHFNPRYRLRVCEQVLKAASSVICIGDAPTDILLHFLSNVPREFTDFTGPLRGLVRQWLTQNSGQESNIVSTYGNTELLESLVYFPRSFIKQKRPSDACVSFDDEDVDTWELEGQRWARVLFLVAEDQHLEPIFMFLRNYTMGLCTEGVRLDWVPIKVLILIQSLAEEFENGWRKYTNYIEARAVKAVDVMNILDESTSLCNSLFREKFIRKFTPMLGDILSYAKSVSTIFWSICIRDTELPHSIKGKLGGPSQRRLASHTTSDVLQAIFSMRTISSIASWCFQLRSVDCLNPSFTFLWEFSWKVIHSVTYNSEAGAELHLAAYESLVYVFNAFTTAFTPLVIDFVSVFNVSLQADGGVKPLLDPLVHSFMQNINDLLTEGVLTRSRRAVLMNWKWLCLDSLLSIPDKIMEDESCTRNVYAFFSDSTLTTILLDIVGSLENAGEGSVLPMLRSVRLVIRLISCDRTNEIIQLSSGVNYQFMMQLVQSSWILHLSCNKRRGAPTAALLSSVLHQSVFRIFIKNLLDEGVKSPRTIRLAALHLTGLWLVNPGTIEYYIEELKLLSLYGSVAFDEDFEAELSENLEARSEVSLLAPSPNRELTELFINTEMYARVSVAVLFHKLANMPSMIGEENKDYQAARKCGKIFLAELLDCAVNDKDLAKELYKKFSGVHRRKVRLWQMICILSHFVDEDVVEAVTSRLHVCLYRNNLPAVRQYLETFAIQIYLKFPALAEEQLLPIFYDYNMRPQALSSYVFIATNVILHSGNLHLQLRHLRGLLPPIIPFLTSHHHSLRGFTQLLVYHVLCKLWPTLEPGSSEIAPLEKKCFEDLKSYLAENPDCVRLRASMEGFLDVFDPVKSATPIGVFNARDEGLEFECVPISLMEHVITFLNDVRNDLRYNIAKDAMSIKNESLTHADSCKDSVESLNANDGGLLLQNRIDFSLDFQKKITVQEHGNANCFLGDAEPPKFLLEMEKEDQLLSLVVQSRNQAMQRIKESQQQFIFVASLLDRIPNLAGLARTCEVFKAGGLAVADASIIHDKQFQLISVTAEKWVPIIEVPVCSLKVFLEKKRREGFSILGLEQTANSVPLDQYSFPHKTVLVLGREKEGIPVDIIHVLDACVEIPQLGIIRGGDDDAQEYKKKVITRHDIFLESLLPPESYSKLYSYTHLFNGFALHTTSKESGPDRAGEGVVIGLIDTGVNPDHPSFANLKSGPPVHLGRFRGKCESAADEFPLNACNGKIVGAQYFARAAIAAGDFNASRDFASPFDGDVEDGVDILSLSIGPSSVPSGPAAFLNILEMELLFAVKAGVLVVQAVGNGGPSSSSVLSFSPWITSVAASTTDRRYNNSIVFGNGQSFAGTAFSFDTVKKIGAAGFVITMARGLSSDVLNETTSTMNLPFPGIVLSSTEASEALWDYYDSHTLRGLNGVVASFGAKGRILGGRHAVYTGQGPIVASYSSRGPDVNNALMQTADVLKPNILAPGTSIWSAWSPKSQSDPYSRDQEFAILSGTSMATPHVAGVAALIKQKHRNWSPAMITSALMTTAMVTDRSGALLSAQFRDELTTATPFDYGAGFINPAHALDPGLVFDAKFRQYIQFLCAVPGVDDESVLRAVGIGCPTVRSDWCSDLNTASVTVSNLVGSRQVMRRVMSVGSMEERYQVVVQEPAGVAVTVSPQAFTIKPNSSRSLKIMLEGREITDSYTFGELQLNGDKSHVVRIPLAIFVSSTL</sequence>
<feature type="active site" description="Charge relay system" evidence="6">
    <location>
        <position position="1890"/>
    </location>
</feature>
<dbReference type="PROSITE" id="PS00136">
    <property type="entry name" value="SUBTILASE_ASP"/>
    <property type="match status" value="1"/>
</dbReference>
<dbReference type="PANTHER" id="PTHR12029:SF11">
    <property type="entry name" value="METHYLTRANSFERASE TARBP1-RELATED"/>
    <property type="match status" value="1"/>
</dbReference>
<dbReference type="Gene3D" id="3.40.50.200">
    <property type="entry name" value="Peptidase S8/S53 domain"/>
    <property type="match status" value="2"/>
</dbReference>
<dbReference type="InterPro" id="IPR029026">
    <property type="entry name" value="tRNA_m1G_MTases_N"/>
</dbReference>
<feature type="domain" description="Peptidase S8/S53" evidence="8">
    <location>
        <begin position="1651"/>
        <end position="1938"/>
    </location>
</feature>
<dbReference type="OrthoDB" id="241340at2759"/>
<keyword evidence="2 6" id="KW-0645">Protease</keyword>
<reference evidence="11" key="1">
    <citation type="submission" date="2021-03" db="EMBL/GenBank/DDBJ databases">
        <authorList>
            <person name="Li Z."/>
            <person name="Yang C."/>
        </authorList>
    </citation>
    <scope>NUCLEOTIDE SEQUENCE</scope>
    <source>
        <strain evidence="11">Dzin_1.0</strain>
        <tissue evidence="11">Leaf</tissue>
    </source>
</reference>
<dbReference type="Proteomes" id="UP001085076">
    <property type="component" value="Miscellaneous, Linkage group lg10"/>
</dbReference>
<evidence type="ECO:0000256" key="1">
    <source>
        <dbReference type="ARBA" id="ARBA00022603"/>
    </source>
</evidence>
<evidence type="ECO:0000259" key="9">
    <source>
        <dbReference type="Pfam" id="PF00588"/>
    </source>
</evidence>
<evidence type="ECO:0000256" key="4">
    <source>
        <dbReference type="ARBA" id="ARBA00022801"/>
    </source>
</evidence>
<dbReference type="InterPro" id="IPR045330">
    <property type="entry name" value="TRM3/TARBP1"/>
</dbReference>